<dbReference type="SUPFAM" id="SSF52540">
    <property type="entry name" value="P-loop containing nucleoside triphosphate hydrolases"/>
    <property type="match status" value="1"/>
</dbReference>
<dbReference type="Proteomes" id="UP000682733">
    <property type="component" value="Unassembled WGS sequence"/>
</dbReference>
<proteinExistence type="predicted"/>
<dbReference type="GO" id="GO:0005524">
    <property type="term" value="F:ATP binding"/>
    <property type="evidence" value="ECO:0007669"/>
    <property type="project" value="InterPro"/>
</dbReference>
<dbReference type="Pfam" id="PF00005">
    <property type="entry name" value="ABC_tran"/>
    <property type="match status" value="1"/>
</dbReference>
<dbReference type="PANTHER" id="PTHR43394:SF1">
    <property type="entry name" value="ATP-BINDING CASSETTE SUB-FAMILY B MEMBER 10, MITOCHONDRIAL"/>
    <property type="match status" value="1"/>
</dbReference>
<dbReference type="AlphaFoldDB" id="A0A816FJS7"/>
<dbReference type="GO" id="GO:0016887">
    <property type="term" value="F:ATP hydrolysis activity"/>
    <property type="evidence" value="ECO:0007669"/>
    <property type="project" value="InterPro"/>
</dbReference>
<evidence type="ECO:0000313" key="6">
    <source>
        <dbReference type="Proteomes" id="UP000663829"/>
    </source>
</evidence>
<sequence>MKLPDKYTTFVSESSNVNLSGGEKQRIAIARALIQNPSVLLLDEATSALDNESEKLVQDALDRVCKGRTTIIIAHRLSTIRKADRIYFFDSGRIVEQGTHDQLMAKEQGRYYSMVRVQEDPNTPEPL</sequence>
<dbReference type="GO" id="GO:0015421">
    <property type="term" value="F:ABC-type oligopeptide transporter activity"/>
    <property type="evidence" value="ECO:0007669"/>
    <property type="project" value="TreeGrafter"/>
</dbReference>
<reference evidence="3" key="1">
    <citation type="submission" date="2021-02" db="EMBL/GenBank/DDBJ databases">
        <authorList>
            <person name="Nowell W R."/>
        </authorList>
    </citation>
    <scope>NUCLEOTIDE SEQUENCE</scope>
</reference>
<keyword evidence="6" id="KW-1185">Reference proteome</keyword>
<dbReference type="Proteomes" id="UP000663829">
    <property type="component" value="Unassembled WGS sequence"/>
</dbReference>
<dbReference type="EMBL" id="CAJOBA010096418">
    <property type="protein sequence ID" value="CAF4504704.1"/>
    <property type="molecule type" value="Genomic_DNA"/>
</dbReference>
<organism evidence="3 6">
    <name type="scientific">Didymodactylos carnosus</name>
    <dbReference type="NCBI Taxonomy" id="1234261"/>
    <lineage>
        <taxon>Eukaryota</taxon>
        <taxon>Metazoa</taxon>
        <taxon>Spiralia</taxon>
        <taxon>Gnathifera</taxon>
        <taxon>Rotifera</taxon>
        <taxon>Eurotatoria</taxon>
        <taxon>Bdelloidea</taxon>
        <taxon>Philodinida</taxon>
        <taxon>Philodinidae</taxon>
        <taxon>Didymodactylos</taxon>
    </lineage>
</organism>
<feature type="domain" description="ABC transporter" evidence="1">
    <location>
        <begin position="8"/>
        <end position="47"/>
    </location>
</feature>
<dbReference type="Proteomes" id="UP000681722">
    <property type="component" value="Unassembled WGS sequence"/>
</dbReference>
<dbReference type="EMBL" id="CAJOBC010131292">
    <property type="protein sequence ID" value="CAF4613609.1"/>
    <property type="molecule type" value="Genomic_DNA"/>
</dbReference>
<accession>A0A816FJS7</accession>
<dbReference type="InterPro" id="IPR027417">
    <property type="entry name" value="P-loop_NTPase"/>
</dbReference>
<dbReference type="OrthoDB" id="6500128at2759"/>
<dbReference type="InterPro" id="IPR039421">
    <property type="entry name" value="Type_1_exporter"/>
</dbReference>
<evidence type="ECO:0000313" key="2">
    <source>
        <dbReference type="EMBL" id="CAF1654158.1"/>
    </source>
</evidence>
<protein>
    <recommendedName>
        <fullName evidence="1">ABC transporter domain-containing protein</fullName>
    </recommendedName>
</protein>
<dbReference type="EMBL" id="CAJNOQ010056585">
    <property type="protein sequence ID" value="CAF1662531.1"/>
    <property type="molecule type" value="Genomic_DNA"/>
</dbReference>
<comment type="caution">
    <text evidence="3">The sequence shown here is derived from an EMBL/GenBank/DDBJ whole genome shotgun (WGS) entry which is preliminary data.</text>
</comment>
<feature type="non-terminal residue" evidence="3">
    <location>
        <position position="1"/>
    </location>
</feature>
<dbReference type="Proteomes" id="UP000677228">
    <property type="component" value="Unassembled WGS sequence"/>
</dbReference>
<evidence type="ECO:0000259" key="1">
    <source>
        <dbReference type="Pfam" id="PF00005"/>
    </source>
</evidence>
<dbReference type="PANTHER" id="PTHR43394">
    <property type="entry name" value="ATP-DEPENDENT PERMEASE MDL1, MITOCHONDRIAL"/>
    <property type="match status" value="1"/>
</dbReference>
<evidence type="ECO:0000313" key="5">
    <source>
        <dbReference type="EMBL" id="CAF4613609.1"/>
    </source>
</evidence>
<dbReference type="GO" id="GO:0005743">
    <property type="term" value="C:mitochondrial inner membrane"/>
    <property type="evidence" value="ECO:0007669"/>
    <property type="project" value="TreeGrafter"/>
</dbReference>
<dbReference type="EMBL" id="CAJNOK010067380">
    <property type="protein sequence ID" value="CAF1654158.1"/>
    <property type="molecule type" value="Genomic_DNA"/>
</dbReference>
<evidence type="ECO:0000313" key="3">
    <source>
        <dbReference type="EMBL" id="CAF1662531.1"/>
    </source>
</evidence>
<dbReference type="GO" id="GO:0090374">
    <property type="term" value="P:oligopeptide export from mitochondrion"/>
    <property type="evidence" value="ECO:0007669"/>
    <property type="project" value="TreeGrafter"/>
</dbReference>
<dbReference type="Gene3D" id="3.40.50.300">
    <property type="entry name" value="P-loop containing nucleotide triphosphate hydrolases"/>
    <property type="match status" value="1"/>
</dbReference>
<gene>
    <name evidence="3" type="ORF">GPM918_LOCUS46025</name>
    <name evidence="2" type="ORF">OVA965_LOCUS44984</name>
    <name evidence="5" type="ORF">SRO942_LOCUS49286</name>
    <name evidence="4" type="ORF">TMI583_LOCUS48106</name>
</gene>
<name>A0A816FJS7_9BILA</name>
<evidence type="ECO:0000313" key="4">
    <source>
        <dbReference type="EMBL" id="CAF4504704.1"/>
    </source>
</evidence>
<dbReference type="InterPro" id="IPR003439">
    <property type="entry name" value="ABC_transporter-like_ATP-bd"/>
</dbReference>